<protein>
    <recommendedName>
        <fullName evidence="6">DUF642 domain-containing protein</fullName>
    </recommendedName>
</protein>
<comment type="subcellular location">
    <subcellularLocation>
        <location evidence="1">Cell envelope</location>
    </subcellularLocation>
    <subcellularLocation>
        <location evidence="2">Secreted</location>
    </subcellularLocation>
</comment>
<reference evidence="7" key="1">
    <citation type="submission" date="2020-12" db="EMBL/GenBank/DDBJ databases">
        <title>WGS assembly of Carya illinoinensis cv. Pawnee.</title>
        <authorList>
            <person name="Platts A."/>
            <person name="Shu S."/>
            <person name="Wright S."/>
            <person name="Barry K."/>
            <person name="Edger P."/>
            <person name="Pires J.C."/>
            <person name="Schmutz J."/>
        </authorList>
    </citation>
    <scope>NUCLEOTIDE SEQUENCE</scope>
    <source>
        <tissue evidence="7">Leaf</tissue>
    </source>
</reference>
<sequence length="74" mass="8384">MMYNVQGWDPYSYAFEADEEEVSLVFRNLGMEDDPACGPIIDDIAIKKLFTFDRPKDIPFFASLSSLAGQKSKI</sequence>
<evidence type="ECO:0000256" key="1">
    <source>
        <dbReference type="ARBA" id="ARBA00004196"/>
    </source>
</evidence>
<evidence type="ECO:0000259" key="6">
    <source>
        <dbReference type="Pfam" id="PF04862"/>
    </source>
</evidence>
<keyword evidence="4" id="KW-0732">Signal</keyword>
<evidence type="ECO:0000256" key="5">
    <source>
        <dbReference type="ARBA" id="ARBA00023180"/>
    </source>
</evidence>
<dbReference type="AlphaFoldDB" id="A0A8T1QNQ9"/>
<evidence type="ECO:0000256" key="2">
    <source>
        <dbReference type="ARBA" id="ARBA00004613"/>
    </source>
</evidence>
<organism evidence="7 8">
    <name type="scientific">Carya illinoinensis</name>
    <name type="common">Pecan</name>
    <dbReference type="NCBI Taxonomy" id="32201"/>
    <lineage>
        <taxon>Eukaryota</taxon>
        <taxon>Viridiplantae</taxon>
        <taxon>Streptophyta</taxon>
        <taxon>Embryophyta</taxon>
        <taxon>Tracheophyta</taxon>
        <taxon>Spermatophyta</taxon>
        <taxon>Magnoliopsida</taxon>
        <taxon>eudicotyledons</taxon>
        <taxon>Gunneridae</taxon>
        <taxon>Pentapetalae</taxon>
        <taxon>rosids</taxon>
        <taxon>fabids</taxon>
        <taxon>Fagales</taxon>
        <taxon>Juglandaceae</taxon>
        <taxon>Carya</taxon>
    </lineage>
</organism>
<feature type="domain" description="DUF642" evidence="6">
    <location>
        <begin position="2"/>
        <end position="47"/>
    </location>
</feature>
<gene>
    <name evidence="7" type="ORF">CIPAW_05G260500</name>
</gene>
<dbReference type="InterPro" id="IPR006946">
    <property type="entry name" value="DGR2-like_dom"/>
</dbReference>
<keyword evidence="3" id="KW-0964">Secreted</keyword>
<keyword evidence="5" id="KW-0325">Glycoprotein</keyword>
<dbReference type="PANTHER" id="PTHR31265">
    <property type="entry name" value="OS02G0527500 PROTEIN-RELATED"/>
    <property type="match status" value="1"/>
</dbReference>
<evidence type="ECO:0000313" key="7">
    <source>
        <dbReference type="EMBL" id="KAG6656055.1"/>
    </source>
</evidence>
<evidence type="ECO:0000313" key="8">
    <source>
        <dbReference type="Proteomes" id="UP000811609"/>
    </source>
</evidence>
<accession>A0A8T1QNQ9</accession>
<evidence type="ECO:0000256" key="4">
    <source>
        <dbReference type="ARBA" id="ARBA00022729"/>
    </source>
</evidence>
<dbReference type="Pfam" id="PF04862">
    <property type="entry name" value="DUF642"/>
    <property type="match status" value="1"/>
</dbReference>
<dbReference type="GO" id="GO:0005886">
    <property type="term" value="C:plasma membrane"/>
    <property type="evidence" value="ECO:0007669"/>
    <property type="project" value="TreeGrafter"/>
</dbReference>
<evidence type="ECO:0000256" key="3">
    <source>
        <dbReference type="ARBA" id="ARBA00022525"/>
    </source>
</evidence>
<name>A0A8T1QNQ9_CARIL</name>
<dbReference type="PANTHER" id="PTHR31265:SF1">
    <property type="entry name" value="OS01G0756600 PROTEIN"/>
    <property type="match status" value="1"/>
</dbReference>
<keyword evidence="8" id="KW-1185">Reference proteome</keyword>
<comment type="caution">
    <text evidence="7">The sequence shown here is derived from an EMBL/GenBank/DDBJ whole genome shotgun (WGS) entry which is preliminary data.</text>
</comment>
<dbReference type="InterPro" id="IPR052437">
    <property type="entry name" value="Pectin_Meth_Modulator"/>
</dbReference>
<dbReference type="GO" id="GO:0005576">
    <property type="term" value="C:extracellular region"/>
    <property type="evidence" value="ECO:0007669"/>
    <property type="project" value="UniProtKB-SubCell"/>
</dbReference>
<proteinExistence type="predicted"/>
<dbReference type="Proteomes" id="UP000811609">
    <property type="component" value="Chromosome 5"/>
</dbReference>
<dbReference type="EMBL" id="CM031813">
    <property type="protein sequence ID" value="KAG6656055.1"/>
    <property type="molecule type" value="Genomic_DNA"/>
</dbReference>